<evidence type="ECO:0000313" key="3">
    <source>
        <dbReference type="Proteomes" id="UP000187266"/>
    </source>
</evidence>
<dbReference type="EMBL" id="CP019124">
    <property type="protein sequence ID" value="APX88752.1"/>
    <property type="molecule type" value="Genomic_DNA"/>
</dbReference>
<sequence length="511" mass="54595">MGDTANLLASVFLDTISYWWVIIPTIFLGLIVGGIPGFSAANTIIILMPLTLSMDLQTGLIFMVSLYSAARMGAGIPAILVNIPGTAGAAATPLDGYPMTRQGRGQQALAITFVSSSLGGLLTTVVALATMPILARVGFYMHSVEMIVVMLFGISLIASIAAQDMLKGLIAGFFGLMIGSIGTDVVYATPRGTMGFLELYDGVPLIPALVGLFAVSEAFIIIEKKVILTDEGQAAMANPSWSATFEGVSIALKRWVHIVWTSLIGLIIGVIPGAGASIASFVAYQQSRTFSKTPELYGTGHPEGLIAPESANNGVTSGTLVPLLVLGIPGGATAAIMLVVMQFHGVSFGPSLFERQPEVGYGMFMAMMVSYLLMILTILPLSRYMSRVTTVPTIYLAPMIISFTLVGAFVPREYMFDMFLALAFGVLGYIARRTGYHVAAILIGVILGPLLETYFLRALKKSQGDMSILFSSNIGNVLWVLLVLSLVLPPILKLKRKRRDRRLATLSGDYQ</sequence>
<protein>
    <recommendedName>
        <fullName evidence="1">DUF112 domain-containing protein</fullName>
    </recommendedName>
</protein>
<accession>A0A1U7DFK3</accession>
<dbReference type="STRING" id="1267768.BV394_02565"/>
<feature type="domain" description="DUF112" evidence="1">
    <location>
        <begin position="24"/>
        <end position="442"/>
    </location>
</feature>
<accession>A0A2M9DG25</accession>
<reference evidence="2 3" key="1">
    <citation type="submission" date="2017-01" db="EMBL/GenBank/DDBJ databases">
        <title>Genomic analysis of Xuhuaishuia manganoxidans DY6-4.</title>
        <authorList>
            <person name="Wang X."/>
        </authorList>
    </citation>
    <scope>NUCLEOTIDE SEQUENCE [LARGE SCALE GENOMIC DNA]</scope>
    <source>
        <strain evidence="2 3">DY6-4</strain>
    </source>
</reference>
<gene>
    <name evidence="2" type="ORF">BV394_02565</name>
</gene>
<dbReference type="OrthoDB" id="9791872at2"/>
<dbReference type="PANTHER" id="PTHR35342:SF5">
    <property type="entry name" value="TRICARBOXYLIC TRANSPORT PROTEIN"/>
    <property type="match status" value="1"/>
</dbReference>
<keyword evidence="3" id="KW-1185">Reference proteome</keyword>
<organism evidence="2 3">
    <name type="scientific">Brevirhabdus pacifica</name>
    <dbReference type="NCBI Taxonomy" id="1267768"/>
    <lineage>
        <taxon>Bacteria</taxon>
        <taxon>Pseudomonadati</taxon>
        <taxon>Pseudomonadota</taxon>
        <taxon>Alphaproteobacteria</taxon>
        <taxon>Rhodobacterales</taxon>
        <taxon>Paracoccaceae</taxon>
        <taxon>Brevirhabdus</taxon>
    </lineage>
</organism>
<dbReference type="Proteomes" id="UP000187266">
    <property type="component" value="Chromosome"/>
</dbReference>
<dbReference type="AlphaFoldDB" id="A0A1U7DFK3"/>
<dbReference type="InterPro" id="IPR002823">
    <property type="entry name" value="DUF112_TM"/>
</dbReference>
<dbReference type="Pfam" id="PF01970">
    <property type="entry name" value="TctA"/>
    <property type="match status" value="1"/>
</dbReference>
<dbReference type="RefSeq" id="WP_076978776.1">
    <property type="nucleotide sequence ID" value="NZ_CP019124.1"/>
</dbReference>
<proteinExistence type="predicted"/>
<name>A0A1U7DFK3_9RHOB</name>
<dbReference type="PANTHER" id="PTHR35342">
    <property type="entry name" value="TRICARBOXYLIC TRANSPORT PROTEIN"/>
    <property type="match status" value="1"/>
</dbReference>
<evidence type="ECO:0000313" key="2">
    <source>
        <dbReference type="EMBL" id="APX88752.1"/>
    </source>
</evidence>
<evidence type="ECO:0000259" key="1">
    <source>
        <dbReference type="Pfam" id="PF01970"/>
    </source>
</evidence>